<reference evidence="1" key="1">
    <citation type="submission" date="2020-03" db="EMBL/GenBank/DDBJ databases">
        <title>Castanea mollissima Vanexum genome sequencing.</title>
        <authorList>
            <person name="Staton M."/>
        </authorList>
    </citation>
    <scope>NUCLEOTIDE SEQUENCE</scope>
    <source>
        <tissue evidence="1">Leaf</tissue>
    </source>
</reference>
<proteinExistence type="predicted"/>
<keyword evidence="2" id="KW-1185">Reference proteome</keyword>
<accession>A0A8J4QHP1</accession>
<protein>
    <submittedName>
        <fullName evidence="1">Uncharacterized protein</fullName>
    </submittedName>
</protein>
<evidence type="ECO:0000313" key="1">
    <source>
        <dbReference type="EMBL" id="KAF3950120.1"/>
    </source>
</evidence>
<gene>
    <name evidence="1" type="ORF">CMV_024082</name>
</gene>
<sequence>MFISVMQLLLVGGNQIGFDQNLDLSSQTQAWDYHSICFCTRWFWQGQRCRMVVAAAAVMVMRVAIVTDGSDKVEASVEVTTKISLSTDHVIGK</sequence>
<organism evidence="1 2">
    <name type="scientific">Castanea mollissima</name>
    <name type="common">Chinese chestnut</name>
    <dbReference type="NCBI Taxonomy" id="60419"/>
    <lineage>
        <taxon>Eukaryota</taxon>
        <taxon>Viridiplantae</taxon>
        <taxon>Streptophyta</taxon>
        <taxon>Embryophyta</taxon>
        <taxon>Tracheophyta</taxon>
        <taxon>Spermatophyta</taxon>
        <taxon>Magnoliopsida</taxon>
        <taxon>eudicotyledons</taxon>
        <taxon>Gunneridae</taxon>
        <taxon>Pentapetalae</taxon>
        <taxon>rosids</taxon>
        <taxon>fabids</taxon>
        <taxon>Fagales</taxon>
        <taxon>Fagaceae</taxon>
        <taxon>Castanea</taxon>
    </lineage>
</organism>
<dbReference type="AlphaFoldDB" id="A0A8J4QHP1"/>
<comment type="caution">
    <text evidence="1">The sequence shown here is derived from an EMBL/GenBank/DDBJ whole genome shotgun (WGS) entry which is preliminary data.</text>
</comment>
<evidence type="ECO:0000313" key="2">
    <source>
        <dbReference type="Proteomes" id="UP000737018"/>
    </source>
</evidence>
<dbReference type="Proteomes" id="UP000737018">
    <property type="component" value="Unassembled WGS sequence"/>
</dbReference>
<dbReference type="EMBL" id="JRKL02005663">
    <property type="protein sequence ID" value="KAF3950120.1"/>
    <property type="molecule type" value="Genomic_DNA"/>
</dbReference>
<name>A0A8J4QHP1_9ROSI</name>